<feature type="compositionally biased region" description="Low complexity" evidence="2">
    <location>
        <begin position="671"/>
        <end position="692"/>
    </location>
</feature>
<organism evidence="3 4">
    <name type="scientific">Tetrahymena thermophila (strain SB210)</name>
    <dbReference type="NCBI Taxonomy" id="312017"/>
    <lineage>
        <taxon>Eukaryota</taxon>
        <taxon>Sar</taxon>
        <taxon>Alveolata</taxon>
        <taxon>Ciliophora</taxon>
        <taxon>Intramacronucleata</taxon>
        <taxon>Oligohymenophorea</taxon>
        <taxon>Hymenostomatida</taxon>
        <taxon>Tetrahymenina</taxon>
        <taxon>Tetrahymenidae</taxon>
        <taxon>Tetrahymena</taxon>
    </lineage>
</organism>
<dbReference type="OMA" id="ATMIHKQ"/>
<feature type="region of interest" description="Disordered" evidence="2">
    <location>
        <begin position="671"/>
        <end position="737"/>
    </location>
</feature>
<feature type="compositionally biased region" description="Basic and acidic residues" evidence="2">
    <location>
        <begin position="205"/>
        <end position="233"/>
    </location>
</feature>
<keyword evidence="4" id="KW-1185">Reference proteome</keyword>
<feature type="coiled-coil region" evidence="1">
    <location>
        <begin position="280"/>
        <end position="648"/>
    </location>
</feature>
<dbReference type="STRING" id="312017.Q23D90"/>
<feature type="region of interest" description="Disordered" evidence="2">
    <location>
        <begin position="203"/>
        <end position="268"/>
    </location>
</feature>
<dbReference type="EMBL" id="GG662712">
    <property type="protein sequence ID" value="EAR94481.1"/>
    <property type="molecule type" value="Genomic_DNA"/>
</dbReference>
<protein>
    <submittedName>
        <fullName evidence="3">Uncharacterized protein</fullName>
    </submittedName>
</protein>
<dbReference type="HOGENOM" id="CLU_350773_0_0_1"/>
<dbReference type="OrthoDB" id="10685661at2759"/>
<gene>
    <name evidence="3" type="ORF">TTHERM_00049010</name>
</gene>
<keyword evidence="1" id="KW-0175">Coiled coil</keyword>
<reference evidence="4" key="1">
    <citation type="journal article" date="2006" name="PLoS Biol.">
        <title>Macronuclear genome sequence of the ciliate Tetrahymena thermophila, a model eukaryote.</title>
        <authorList>
            <person name="Eisen J.A."/>
            <person name="Coyne R.S."/>
            <person name="Wu M."/>
            <person name="Wu D."/>
            <person name="Thiagarajan M."/>
            <person name="Wortman J.R."/>
            <person name="Badger J.H."/>
            <person name="Ren Q."/>
            <person name="Amedeo P."/>
            <person name="Jones K.M."/>
            <person name="Tallon L.J."/>
            <person name="Delcher A.L."/>
            <person name="Salzberg S.L."/>
            <person name="Silva J.C."/>
            <person name="Haas B.J."/>
            <person name="Majoros W.H."/>
            <person name="Farzad M."/>
            <person name="Carlton J.M."/>
            <person name="Smith R.K. Jr."/>
            <person name="Garg J."/>
            <person name="Pearlman R.E."/>
            <person name="Karrer K.M."/>
            <person name="Sun L."/>
            <person name="Manning G."/>
            <person name="Elde N.C."/>
            <person name="Turkewitz A.P."/>
            <person name="Asai D.J."/>
            <person name="Wilkes D.E."/>
            <person name="Wang Y."/>
            <person name="Cai H."/>
            <person name="Collins K."/>
            <person name="Stewart B.A."/>
            <person name="Lee S.R."/>
            <person name="Wilamowska K."/>
            <person name="Weinberg Z."/>
            <person name="Ruzzo W.L."/>
            <person name="Wloga D."/>
            <person name="Gaertig J."/>
            <person name="Frankel J."/>
            <person name="Tsao C.-C."/>
            <person name="Gorovsky M.A."/>
            <person name="Keeling P.J."/>
            <person name="Waller R.F."/>
            <person name="Patron N.J."/>
            <person name="Cherry J.M."/>
            <person name="Stover N.A."/>
            <person name="Krieger C.J."/>
            <person name="del Toro C."/>
            <person name="Ryder H.F."/>
            <person name="Williamson S.C."/>
            <person name="Barbeau R.A."/>
            <person name="Hamilton E.P."/>
            <person name="Orias E."/>
        </authorList>
    </citation>
    <scope>NUCLEOTIDE SEQUENCE [LARGE SCALE GENOMIC DNA]</scope>
    <source>
        <strain evidence="4">SB210</strain>
    </source>
</reference>
<evidence type="ECO:0000256" key="1">
    <source>
        <dbReference type="SAM" id="Coils"/>
    </source>
</evidence>
<dbReference type="KEGG" id="tet:TTHERM_00049010"/>
<evidence type="ECO:0000256" key="2">
    <source>
        <dbReference type="SAM" id="MobiDB-lite"/>
    </source>
</evidence>
<name>Q23D90_TETTS</name>
<dbReference type="Gene3D" id="1.20.5.1160">
    <property type="entry name" value="Vasodilator-stimulated phosphoprotein"/>
    <property type="match status" value="1"/>
</dbReference>
<accession>Q23D90</accession>
<feature type="coiled-coil region" evidence="1">
    <location>
        <begin position="65"/>
        <end position="134"/>
    </location>
</feature>
<evidence type="ECO:0000313" key="3">
    <source>
        <dbReference type="EMBL" id="EAR94481.1"/>
    </source>
</evidence>
<feature type="compositionally biased region" description="Polar residues" evidence="2">
    <location>
        <begin position="706"/>
        <end position="716"/>
    </location>
</feature>
<sequence>MNVFKKLVKQEKESSAFSEIIGKDRNIEFSDLNKLKVGDLVDIIKKYDQYVVKMKKDTQPILEQHEEYQQKVQILETNLRSKVLEFDEINSQLLEVQKHLNIELSKNIQLQQNYEFINKQNEHLKQKLEQAQSNGYQCNTPIQAKNGEEDQDPQPEQKTNIVLRADSELLMFTNEQELQHLRNLFDQLKDDVNAFIEQLGQEGKVVSDREQKKRDAAKQEKIAEKKEKKNKENEEGDDQQQESEENEAEEGDEQEEVEEDADEEEEYTLEELCGNTWDSLAQFNEQMEILVQNMKEYKEKSNFNSSNNKDLINNYETQLLNKQKQIDQFYMEKEKINEVKKQLEKDFIEINQKLADEKGRNAQLEDKLASFSKQFQELFTENETLKGQLKQLNEEKSSLSKEIGNVQNIYAQEEQKQKEEIDELQKELDEINEENERLNEELTKARQDLYLKTKELDNKDRQEKLKSAQIAKDTQKLEQKLQEAEKDLEQQIESNHQNLQRLKVLEEKRIQEKSKMKTLKDKVKELQEELNKKKLENAKDLEAKNKMLDQLEEEIAGLRSKSNVKEELTKLTLEKDVKIKNLEIQLQEQGFNLQRWEDKINEYKQQLEDLKEKNVQQEQTIKVLLERREQSIQKIQELNAQIDLMRNHSNPTTQARMNEIQNLVERASAINQSSNSLSDASGSNSNKFSNNFRTQQQDKTPKQIPNDFTISISSKGQLPPKAPQSLTNSSQPSLSKFSQNEMKYLNEMKKEMEQVYKDYISIAFGYEKNSVKENNENFMKLEKKINLSIKKAQDLMDAIEDMA</sequence>
<feature type="compositionally biased region" description="Acidic residues" evidence="2">
    <location>
        <begin position="234"/>
        <end position="268"/>
    </location>
</feature>
<dbReference type="RefSeq" id="XP_001014796.1">
    <property type="nucleotide sequence ID" value="XM_001014796.3"/>
</dbReference>
<dbReference type="InParanoid" id="Q23D90"/>
<feature type="compositionally biased region" description="Polar residues" evidence="2">
    <location>
        <begin position="724"/>
        <end position="737"/>
    </location>
</feature>
<dbReference type="Proteomes" id="UP000009168">
    <property type="component" value="Unassembled WGS sequence"/>
</dbReference>
<dbReference type="eggNOG" id="ENOG502T2SR">
    <property type="taxonomic scope" value="Eukaryota"/>
</dbReference>
<dbReference type="GeneID" id="7839773"/>
<dbReference type="AlphaFoldDB" id="Q23D90"/>
<evidence type="ECO:0000313" key="4">
    <source>
        <dbReference type="Proteomes" id="UP000009168"/>
    </source>
</evidence>
<proteinExistence type="predicted"/>